<feature type="compositionally biased region" description="Low complexity" evidence="4">
    <location>
        <begin position="19"/>
        <end position="40"/>
    </location>
</feature>
<organism evidence="5 6">
    <name type="scientific">Miscanthus lutarioriparius</name>
    <dbReference type="NCBI Taxonomy" id="422564"/>
    <lineage>
        <taxon>Eukaryota</taxon>
        <taxon>Viridiplantae</taxon>
        <taxon>Streptophyta</taxon>
        <taxon>Embryophyta</taxon>
        <taxon>Tracheophyta</taxon>
        <taxon>Spermatophyta</taxon>
        <taxon>Magnoliopsida</taxon>
        <taxon>Liliopsida</taxon>
        <taxon>Poales</taxon>
        <taxon>Poaceae</taxon>
        <taxon>PACMAD clade</taxon>
        <taxon>Panicoideae</taxon>
        <taxon>Andropogonodae</taxon>
        <taxon>Andropogoneae</taxon>
        <taxon>Saccharinae</taxon>
        <taxon>Miscanthus</taxon>
    </lineage>
</organism>
<reference evidence="5" key="1">
    <citation type="submission" date="2020-10" db="EMBL/GenBank/DDBJ databases">
        <authorList>
            <person name="Han B."/>
            <person name="Lu T."/>
            <person name="Zhao Q."/>
            <person name="Huang X."/>
            <person name="Zhao Y."/>
        </authorList>
    </citation>
    <scope>NUCLEOTIDE SEQUENCE</scope>
</reference>
<dbReference type="Pfam" id="PF15699">
    <property type="entry name" value="NPR1_interact"/>
    <property type="match status" value="1"/>
</dbReference>
<dbReference type="GO" id="GO:0005634">
    <property type="term" value="C:nucleus"/>
    <property type="evidence" value="ECO:0007669"/>
    <property type="project" value="UniProtKB-SubCell"/>
</dbReference>
<evidence type="ECO:0000256" key="4">
    <source>
        <dbReference type="SAM" id="MobiDB-lite"/>
    </source>
</evidence>
<evidence type="ECO:0000313" key="6">
    <source>
        <dbReference type="Proteomes" id="UP000604825"/>
    </source>
</evidence>
<keyword evidence="6" id="KW-1185">Reference proteome</keyword>
<dbReference type="EMBL" id="CAJGYO010000016">
    <property type="protein sequence ID" value="CAD6272321.1"/>
    <property type="molecule type" value="Genomic_DNA"/>
</dbReference>
<feature type="region of interest" description="Disordered" evidence="4">
    <location>
        <begin position="19"/>
        <end position="56"/>
    </location>
</feature>
<feature type="compositionally biased region" description="Basic and acidic residues" evidence="4">
    <location>
        <begin position="89"/>
        <end position="103"/>
    </location>
</feature>
<keyword evidence="3" id="KW-0539">Nucleus</keyword>
<accession>A0A811RQK3</accession>
<dbReference type="PANTHER" id="PTHR33669:SF25">
    <property type="entry name" value="NRR REPRESSOR HOMOLOG 1"/>
    <property type="match status" value="1"/>
</dbReference>
<dbReference type="Proteomes" id="UP000604825">
    <property type="component" value="Unassembled WGS sequence"/>
</dbReference>
<sequence>MDATPGSKKALPAAAATAVLSSAPQQAAEQSSSPESDAAAVAGLKASGGGEDDDEQVERFYALLDNIRAMRGMVSTGGSGTTTGRKRARDAEPPWRPAFRMEDFELEEVDSDSVGCAGEKKKRRESSARRPADDEEQEEGEGEVVVVEATKGPRTRRVQGQPQSHKAHRAGVLAVDYRNQNTQ</sequence>
<feature type="compositionally biased region" description="Acidic residues" evidence="4">
    <location>
        <begin position="133"/>
        <end position="142"/>
    </location>
</feature>
<dbReference type="GO" id="GO:0010112">
    <property type="term" value="P:regulation of systemic acquired resistance"/>
    <property type="evidence" value="ECO:0007669"/>
    <property type="project" value="InterPro"/>
</dbReference>
<comment type="subcellular location">
    <subcellularLocation>
        <location evidence="1">Nucleus</location>
    </subcellularLocation>
</comment>
<feature type="region of interest" description="Disordered" evidence="4">
    <location>
        <begin position="73"/>
        <end position="183"/>
    </location>
</feature>
<dbReference type="InterPro" id="IPR031425">
    <property type="entry name" value="NPR1/NH1-interacting"/>
</dbReference>
<evidence type="ECO:0000256" key="2">
    <source>
        <dbReference type="ARBA" id="ARBA00009937"/>
    </source>
</evidence>
<proteinExistence type="inferred from homology"/>
<dbReference type="PANTHER" id="PTHR33669">
    <property type="entry name" value="PROTEIN NEGATIVE REGULATOR OF RESISTANCE"/>
    <property type="match status" value="1"/>
</dbReference>
<protein>
    <submittedName>
        <fullName evidence="5">Uncharacterized protein</fullName>
    </submittedName>
</protein>
<evidence type="ECO:0000256" key="3">
    <source>
        <dbReference type="ARBA" id="ARBA00023242"/>
    </source>
</evidence>
<dbReference type="OrthoDB" id="693542at2759"/>
<name>A0A811RQK3_9POAL</name>
<evidence type="ECO:0000256" key="1">
    <source>
        <dbReference type="ARBA" id="ARBA00004123"/>
    </source>
</evidence>
<gene>
    <name evidence="5" type="ORF">NCGR_LOCUS55596</name>
</gene>
<comment type="caution">
    <text evidence="5">The sequence shown here is derived from an EMBL/GenBank/DDBJ whole genome shotgun (WGS) entry which is preliminary data.</text>
</comment>
<dbReference type="AlphaFoldDB" id="A0A811RQK3"/>
<comment type="similarity">
    <text evidence="2">Belongs to the NPR1-interactor family.</text>
</comment>
<evidence type="ECO:0000313" key="5">
    <source>
        <dbReference type="EMBL" id="CAD6272321.1"/>
    </source>
</evidence>